<feature type="domain" description="Transposase putative helix-turn-helix" evidence="3">
    <location>
        <begin position="6"/>
        <end position="50"/>
    </location>
</feature>
<comment type="caution">
    <text evidence="4">The sequence shown here is derived from an EMBL/GenBank/DDBJ whole genome shotgun (WGS) entry which is preliminary data.</text>
</comment>
<feature type="non-terminal residue" evidence="4">
    <location>
        <position position="1"/>
    </location>
</feature>
<evidence type="ECO:0000259" key="3">
    <source>
        <dbReference type="Pfam" id="PF12323"/>
    </source>
</evidence>
<evidence type="ECO:0000259" key="2">
    <source>
        <dbReference type="Pfam" id="PF01385"/>
    </source>
</evidence>
<dbReference type="NCBIfam" id="NF040570">
    <property type="entry name" value="guided_TnpB"/>
    <property type="match status" value="1"/>
</dbReference>
<evidence type="ECO:0000313" key="5">
    <source>
        <dbReference type="EMBL" id="VWQ35729.1"/>
    </source>
</evidence>
<sequence>VSTTPVKRVYRFRFYPTPEQKDLLRRTLGCCRKVWNMGLDARTQAWTERRENLSYAGTCLLLTAWKKQDEYSYLSEVSAVALQQSLRHLQAAFRNFFNKTADCPRFKAKRDGGSATFASSAFTWKPESRELTLAKMAEPLPIRWSRTIPRRCAPSSVTVSLDPAGRWHVSILVEETVKSMPEDGGQVGIDMGLEHFAITSDGEKVDNPRYLKRALDKLERAQQNLSRKKKGSNNHEKARLKVARAYVKVRDCRDDFLHKLSTRIIRDNQTVVIEDLAVKGMSRRCAAKPDPDNPGRYLPNGQAAKSGLNRSIMDAGWCRFRLMLEYKAAWYGRELTVIDRWYPSVPGLPRVRSEHGQEGPGCAFLDLPGLWHGPGP</sequence>
<evidence type="ECO:0000313" key="7">
    <source>
        <dbReference type="Proteomes" id="UP000494270"/>
    </source>
</evidence>
<dbReference type="InterPro" id="IPR001959">
    <property type="entry name" value="Transposase"/>
</dbReference>
<dbReference type="AlphaFoldDB" id="A0A8U0KSV0"/>
<accession>A0A8U0KSV0</accession>
<organism evidence="4 7">
    <name type="scientific">Bifidobacterium longum subsp. infantis</name>
    <dbReference type="NCBI Taxonomy" id="1682"/>
    <lineage>
        <taxon>Bacteria</taxon>
        <taxon>Bacillati</taxon>
        <taxon>Actinomycetota</taxon>
        <taxon>Actinomycetes</taxon>
        <taxon>Bifidobacteriales</taxon>
        <taxon>Bifidobacteriaceae</taxon>
        <taxon>Bifidobacterium</taxon>
    </lineage>
</organism>
<dbReference type="EMBL" id="CABWKE010000028">
    <property type="protein sequence ID" value="VWQ28282.1"/>
    <property type="molecule type" value="Genomic_DNA"/>
</dbReference>
<dbReference type="EMBL" id="CABWKI010000023">
    <property type="protein sequence ID" value="VWQ35729.1"/>
    <property type="molecule type" value="Genomic_DNA"/>
</dbReference>
<dbReference type="Proteomes" id="UP000494179">
    <property type="component" value="Unassembled WGS sequence"/>
</dbReference>
<gene>
    <name evidence="5" type="ORF">BIFLH664_01169</name>
    <name evidence="4" type="ORF">BIFLH665_01383</name>
</gene>
<dbReference type="Proteomes" id="UP000494270">
    <property type="component" value="Unassembled WGS sequence"/>
</dbReference>
<dbReference type="Pfam" id="PF12323">
    <property type="entry name" value="HTH_OrfB_IS605"/>
    <property type="match status" value="1"/>
</dbReference>
<evidence type="ECO:0000256" key="1">
    <source>
        <dbReference type="SAM" id="Coils"/>
    </source>
</evidence>
<evidence type="ECO:0000313" key="6">
    <source>
        <dbReference type="Proteomes" id="UP000494179"/>
    </source>
</evidence>
<protein>
    <submittedName>
        <fullName evidence="4 5">Transposase</fullName>
    </submittedName>
</protein>
<feature type="coiled-coil region" evidence="1">
    <location>
        <begin position="211"/>
        <end position="238"/>
    </location>
</feature>
<proteinExistence type="predicted"/>
<dbReference type="Pfam" id="PF01385">
    <property type="entry name" value="OrfB_IS605"/>
    <property type="match status" value="1"/>
</dbReference>
<feature type="domain" description="Probable transposase IS891/IS1136/IS1341" evidence="2">
    <location>
        <begin position="171"/>
        <end position="283"/>
    </location>
</feature>
<reference evidence="6 7" key="1">
    <citation type="submission" date="2019-10" db="EMBL/GenBank/DDBJ databases">
        <authorList>
            <consortium name="Melissa Lawson"/>
            <person name="O'neill I."/>
        </authorList>
    </citation>
    <scope>NUCLEOTIDE SEQUENCE [LARGE SCALE GENOMIC DNA]</scope>
    <source>
        <strain evidence="5">LH_664</strain>
        <strain evidence="4">LH_665</strain>
    </source>
</reference>
<name>A0A8U0KSV0_BIFLI</name>
<keyword evidence="1" id="KW-0175">Coiled coil</keyword>
<evidence type="ECO:0000313" key="4">
    <source>
        <dbReference type="EMBL" id="VWQ28282.1"/>
    </source>
</evidence>
<dbReference type="InterPro" id="IPR021027">
    <property type="entry name" value="Transposase_put_HTH"/>
</dbReference>